<dbReference type="Proteomes" id="UP000535589">
    <property type="component" value="Unassembled WGS sequence"/>
</dbReference>
<keyword evidence="3 6" id="KW-0862">Zinc</keyword>
<evidence type="ECO:0000256" key="6">
    <source>
        <dbReference type="PIRSR" id="PIRSR001238-3"/>
    </source>
</evidence>
<keyword evidence="3 6" id="KW-0479">Metal-binding</keyword>
<dbReference type="GO" id="GO:0008448">
    <property type="term" value="F:N-acetylglucosamine-6-phosphate deacetylase activity"/>
    <property type="evidence" value="ECO:0007669"/>
    <property type="project" value="TreeGrafter"/>
</dbReference>
<feature type="binding site" evidence="5">
    <location>
        <position position="226"/>
    </location>
    <ligand>
        <name>substrate</name>
    </ligand>
</feature>
<comment type="caution">
    <text evidence="8">The sequence shown here is derived from an EMBL/GenBank/DDBJ whole genome shotgun (WGS) entry which is preliminary data.</text>
</comment>
<dbReference type="InterPro" id="IPR011059">
    <property type="entry name" value="Metal-dep_hydrolase_composite"/>
</dbReference>
<keyword evidence="3" id="KW-0645">Protease</keyword>
<evidence type="ECO:0000256" key="5">
    <source>
        <dbReference type="PIRSR" id="PIRSR001238-2"/>
    </source>
</evidence>
<dbReference type="NCBIfam" id="TIGR01975">
    <property type="entry name" value="isoAsp_dipep"/>
    <property type="match status" value="1"/>
</dbReference>
<dbReference type="GO" id="GO:0005737">
    <property type="term" value="C:cytoplasm"/>
    <property type="evidence" value="ECO:0007669"/>
    <property type="project" value="UniProtKB-SubCell"/>
</dbReference>
<feature type="domain" description="Amidohydrolase-related" evidence="7">
    <location>
        <begin position="264"/>
        <end position="369"/>
    </location>
</feature>
<dbReference type="GO" id="GO:0046872">
    <property type="term" value="F:metal ion binding"/>
    <property type="evidence" value="ECO:0007669"/>
    <property type="project" value="UniProtKB-KW"/>
</dbReference>
<dbReference type="EMBL" id="JABAIK010000020">
    <property type="protein sequence ID" value="NLS14415.1"/>
    <property type="molecule type" value="Genomic_DNA"/>
</dbReference>
<sequence length="376" mass="40576">MLRIIKNVQVFTPEPHSLCDVVITDKRVHSLKPINSTHPPYADIYDGKGAYLVPGFIDVLTHIVGGGGEGGFGNRTLEITAQEMLRAGVTTAVGALGTDAVTRSLANLLGKSRELQAKGISCYFYSGSYHLPLRTLTPSLEEDLIYIPEILGVGELALSDHRGSVVHFDDLLHIGRTVRTSANLAGKKGIVFCHLGDGKEELSLLTQIIEQTEITAEYFLPTHINRNPNLFQTGLNFALDGGYIDFTTSTNAGLIEDGEVPSPQALQRALNAGVHINHITFSSDANASLPRFSASGEVIGVDSGRISSLFEAVRNAVLSCDIPLEIALRCITSNPAARLGLPHKGHIEYGFDADFVLLDPNSLEIQQVWSQGIARI</sequence>
<protein>
    <recommendedName>
        <fullName evidence="3">Isoaspartyl dipeptidase</fullName>
        <ecNumber evidence="3">3.4.19.-</ecNumber>
    </recommendedName>
</protein>
<organism evidence="8 9">
    <name type="scientific">Vibrio agarilyticus</name>
    <dbReference type="NCBI Taxonomy" id="2726741"/>
    <lineage>
        <taxon>Bacteria</taxon>
        <taxon>Pseudomonadati</taxon>
        <taxon>Pseudomonadota</taxon>
        <taxon>Gammaproteobacteria</taxon>
        <taxon>Vibrionales</taxon>
        <taxon>Vibrionaceae</taxon>
        <taxon>Vibrio</taxon>
    </lineage>
</organism>
<feature type="binding site" evidence="6">
    <location>
        <position position="62"/>
    </location>
    <ligand>
        <name>Zn(2+)</name>
        <dbReference type="ChEBI" id="CHEBI:29105"/>
        <label>1</label>
        <note>catalytic</note>
    </ligand>
</feature>
<keyword evidence="3" id="KW-0482">Metalloprotease</keyword>
<dbReference type="RefSeq" id="WP_168837510.1">
    <property type="nucleotide sequence ID" value="NZ_JABAIK010000020.1"/>
</dbReference>
<evidence type="ECO:0000256" key="2">
    <source>
        <dbReference type="ARBA" id="ARBA00022801"/>
    </source>
</evidence>
<dbReference type="AlphaFoldDB" id="A0A7X8TTB4"/>
<dbReference type="PANTHER" id="PTHR11113">
    <property type="entry name" value="N-ACETYLGLUCOSAMINE-6-PHOSPHATE DEACETYLASE"/>
    <property type="match status" value="1"/>
</dbReference>
<comment type="subcellular location">
    <subcellularLocation>
        <location evidence="3">Cytoplasm</location>
    </subcellularLocation>
</comment>
<feature type="active site" description="Proton acceptor" evidence="4">
    <location>
        <position position="284"/>
    </location>
</feature>
<evidence type="ECO:0000313" key="8">
    <source>
        <dbReference type="EMBL" id="NLS14415.1"/>
    </source>
</evidence>
<dbReference type="Gene3D" id="3.20.20.140">
    <property type="entry name" value="Metal-dependent hydrolases"/>
    <property type="match status" value="1"/>
</dbReference>
<comment type="similarity">
    <text evidence="3">Belongs to the peptidase M38 family.</text>
</comment>
<comment type="function">
    <text evidence="3">Catalyzes the hydrolytic cleavage of a subset of L-isoaspartyl (L-beta-aspartyl) dipeptides. Used to degrade proteins damaged by L-isoaspartyl residues formation.</text>
</comment>
<dbReference type="PIRSF" id="PIRSF001238">
    <property type="entry name" value="IadA"/>
    <property type="match status" value="1"/>
</dbReference>
<evidence type="ECO:0000259" key="7">
    <source>
        <dbReference type="Pfam" id="PF01979"/>
    </source>
</evidence>
<evidence type="ECO:0000256" key="3">
    <source>
        <dbReference type="PIRNR" id="PIRNR001238"/>
    </source>
</evidence>
<comment type="PTM">
    <text evidence="3">Carboxylation allows a single lysine to coordinate two zinc ions.</text>
</comment>
<feature type="binding site" evidence="5">
    <location>
        <begin position="67"/>
        <end position="69"/>
    </location>
    <ligand>
        <name>substrate</name>
    </ligand>
</feature>
<evidence type="ECO:0000256" key="1">
    <source>
        <dbReference type="ARBA" id="ARBA00010716"/>
    </source>
</evidence>
<feature type="binding site" evidence="5">
    <location>
        <position position="288"/>
    </location>
    <ligand>
        <name>substrate</name>
    </ligand>
</feature>
<dbReference type="Gene3D" id="2.30.40.10">
    <property type="entry name" value="Urease, subunit C, domain 1"/>
    <property type="match status" value="1"/>
</dbReference>
<keyword evidence="9" id="KW-1185">Reference proteome</keyword>
<feature type="binding site" evidence="5">
    <location>
        <position position="98"/>
    </location>
    <ligand>
        <name>substrate</name>
    </ligand>
</feature>
<dbReference type="SUPFAM" id="SSF51338">
    <property type="entry name" value="Composite domain of metallo-dependent hydrolases"/>
    <property type="match status" value="1"/>
</dbReference>
<comment type="cofactor">
    <cofactor evidence="3 6">
        <name>Zn(2+)</name>
        <dbReference type="ChEBI" id="CHEBI:29105"/>
    </cofactor>
    <text evidence="3 6">Binds 2 Zn(2+) ions per subunit.</text>
</comment>
<feature type="binding site" evidence="5">
    <location>
        <position position="129"/>
    </location>
    <ligand>
        <name>substrate</name>
    </ligand>
</feature>
<accession>A0A7X8TTB4</accession>
<feature type="binding site" evidence="6">
    <location>
        <position position="223"/>
    </location>
    <ligand>
        <name>Zn(2+)</name>
        <dbReference type="ChEBI" id="CHEBI:29105"/>
        <label>2</label>
        <note>catalytic</note>
    </ligand>
</feature>
<keyword evidence="2 3" id="KW-0378">Hydrolase</keyword>
<comment type="similarity">
    <text evidence="1">Belongs to the metallo-dependent hydrolases superfamily. NagA family.</text>
</comment>
<dbReference type="InterPro" id="IPR006680">
    <property type="entry name" value="Amidohydro-rel"/>
</dbReference>
<dbReference type="SUPFAM" id="SSF51556">
    <property type="entry name" value="Metallo-dependent hydrolases"/>
    <property type="match status" value="1"/>
</dbReference>
<evidence type="ECO:0000256" key="4">
    <source>
        <dbReference type="PIRSR" id="PIRSR001238-1"/>
    </source>
</evidence>
<dbReference type="GO" id="GO:0006508">
    <property type="term" value="P:proteolysis"/>
    <property type="evidence" value="ECO:0007669"/>
    <property type="project" value="UniProtKB-KW"/>
</dbReference>
<dbReference type="InterPro" id="IPR010229">
    <property type="entry name" value="Pept_M38_dipep"/>
</dbReference>
<proteinExistence type="inferred from homology"/>
<feature type="binding site" evidence="6">
    <location>
        <position position="284"/>
    </location>
    <ligand>
        <name>Zn(2+)</name>
        <dbReference type="ChEBI" id="CHEBI:29105"/>
        <label>1</label>
        <note>catalytic</note>
    </ligand>
</feature>
<dbReference type="Pfam" id="PF01979">
    <property type="entry name" value="Amidohydro_1"/>
    <property type="match status" value="1"/>
</dbReference>
<dbReference type="GO" id="GO:0006046">
    <property type="term" value="P:N-acetylglucosamine catabolic process"/>
    <property type="evidence" value="ECO:0007669"/>
    <property type="project" value="TreeGrafter"/>
</dbReference>
<gene>
    <name evidence="8" type="ORF">HGP28_16160</name>
</gene>
<name>A0A7X8TTB4_9VIBR</name>
<feature type="binding site" evidence="5">
    <location>
        <position position="162"/>
    </location>
    <ligand>
        <name>substrate</name>
    </ligand>
</feature>
<feature type="binding site" evidence="6">
    <location>
        <position position="194"/>
    </location>
    <ligand>
        <name>Zn(2+)</name>
        <dbReference type="ChEBI" id="CHEBI:29105"/>
        <label>2</label>
        <note>catalytic</note>
    </ligand>
</feature>
<evidence type="ECO:0000313" key="9">
    <source>
        <dbReference type="Proteomes" id="UP000535589"/>
    </source>
</evidence>
<dbReference type="EC" id="3.4.19.-" evidence="3"/>
<dbReference type="GO" id="GO:0008798">
    <property type="term" value="F:beta-aspartyl-peptidase activity"/>
    <property type="evidence" value="ECO:0007669"/>
    <property type="project" value="InterPro"/>
</dbReference>
<dbReference type="GO" id="GO:0008237">
    <property type="term" value="F:metallopeptidase activity"/>
    <property type="evidence" value="ECO:0007669"/>
    <property type="project" value="UniProtKB-KW"/>
</dbReference>
<dbReference type="PANTHER" id="PTHR11113:SF14">
    <property type="entry name" value="N-ACETYLGLUCOSAMINE-6-PHOSPHATE DEACETYLASE"/>
    <property type="match status" value="1"/>
</dbReference>
<reference evidence="8 9" key="1">
    <citation type="submission" date="2020-04" db="EMBL/GenBank/DDBJ databases">
        <title>Vibrio sp. SM6, a novel species isolated from seawater.</title>
        <authorList>
            <person name="Wang X."/>
        </authorList>
    </citation>
    <scope>NUCLEOTIDE SEQUENCE [LARGE SCALE GENOMIC DNA]</scope>
    <source>
        <strain evidence="8 9">SM6</strain>
    </source>
</reference>
<dbReference type="InterPro" id="IPR032466">
    <property type="entry name" value="Metal_Hydrolase"/>
</dbReference>